<feature type="non-terminal residue" evidence="2">
    <location>
        <position position="145"/>
    </location>
</feature>
<evidence type="ECO:0000313" key="2">
    <source>
        <dbReference type="EMBL" id="ETO33218.1"/>
    </source>
</evidence>
<dbReference type="AlphaFoldDB" id="X6P522"/>
<feature type="compositionally biased region" description="Polar residues" evidence="1">
    <location>
        <begin position="1"/>
        <end position="10"/>
    </location>
</feature>
<name>X6P522_RETFI</name>
<accession>X6P522</accession>
<keyword evidence="3" id="KW-1185">Reference proteome</keyword>
<feature type="region of interest" description="Disordered" evidence="1">
    <location>
        <begin position="1"/>
        <end position="27"/>
    </location>
</feature>
<evidence type="ECO:0000313" key="3">
    <source>
        <dbReference type="Proteomes" id="UP000023152"/>
    </source>
</evidence>
<sequence>MSKANGTGTATRRAKYEVEKPDPKDVPIMDSMASTVSRDWPFLLCVGFHDSEKGKEKQKAVNDEISKMMGMEEELGEEADVGVKRKKTKDGLPRVPASYVGGLFNKVLDAQRTPHLQKCMDLFYEQILSWKASQLDAVGRSIVAN</sequence>
<comment type="caution">
    <text evidence="2">The sequence shown here is derived from an EMBL/GenBank/DDBJ whole genome shotgun (WGS) entry which is preliminary data.</text>
</comment>
<protein>
    <submittedName>
        <fullName evidence="2">Uncharacterized protein</fullName>
    </submittedName>
</protein>
<dbReference type="EMBL" id="ASPP01003585">
    <property type="protein sequence ID" value="ETO33218.1"/>
    <property type="molecule type" value="Genomic_DNA"/>
</dbReference>
<gene>
    <name evidence="2" type="ORF">RFI_03889</name>
</gene>
<dbReference type="Proteomes" id="UP000023152">
    <property type="component" value="Unassembled WGS sequence"/>
</dbReference>
<evidence type="ECO:0000256" key="1">
    <source>
        <dbReference type="SAM" id="MobiDB-lite"/>
    </source>
</evidence>
<reference evidence="2 3" key="1">
    <citation type="journal article" date="2013" name="Curr. Biol.">
        <title>The Genome of the Foraminiferan Reticulomyxa filosa.</title>
        <authorList>
            <person name="Glockner G."/>
            <person name="Hulsmann N."/>
            <person name="Schleicher M."/>
            <person name="Noegel A.A."/>
            <person name="Eichinger L."/>
            <person name="Gallinger C."/>
            <person name="Pawlowski J."/>
            <person name="Sierra R."/>
            <person name="Euteneuer U."/>
            <person name="Pillet L."/>
            <person name="Moustafa A."/>
            <person name="Platzer M."/>
            <person name="Groth M."/>
            <person name="Szafranski K."/>
            <person name="Schliwa M."/>
        </authorList>
    </citation>
    <scope>NUCLEOTIDE SEQUENCE [LARGE SCALE GENOMIC DNA]</scope>
</reference>
<organism evidence="2 3">
    <name type="scientific">Reticulomyxa filosa</name>
    <dbReference type="NCBI Taxonomy" id="46433"/>
    <lineage>
        <taxon>Eukaryota</taxon>
        <taxon>Sar</taxon>
        <taxon>Rhizaria</taxon>
        <taxon>Retaria</taxon>
        <taxon>Foraminifera</taxon>
        <taxon>Monothalamids</taxon>
        <taxon>Reticulomyxidae</taxon>
        <taxon>Reticulomyxa</taxon>
    </lineage>
</organism>
<feature type="compositionally biased region" description="Basic and acidic residues" evidence="1">
    <location>
        <begin position="14"/>
        <end position="27"/>
    </location>
</feature>
<proteinExistence type="predicted"/>